<dbReference type="PANTHER" id="PTHR13317:SF4">
    <property type="entry name" value="TRANSMEMBRANE ANTERIOR POSTERIOR TRANSFORMATION PROTEIN 1 HOMOLOG"/>
    <property type="match status" value="1"/>
</dbReference>
<sequence>MTRKRSKKKVVCTNRQTLKLSSTFSSFSSLSTFKGETDTLANEALGNHSRNTSCVSVQGTCMMSKEDLNSRSVSGQSFDNGDDISSESGHENTNEGKLPRGFDKKTEGKAFRRRCNSISVCSSLKHSHLTDGSFSSNSMEAGGHSKDSLSASSVNGTKHTSIPESPKWSFFRFFEDQTFLSSAEELQSVEFESPTYLASKRKSVYNFLQIPWHLEALLLLGASVCADTFLFLFTFLPIRSLIALCRPLYVLYQRAIHHNLKSRCTLSAHESLTLIHLTIMICVSSLLFCAVDVSRAYHNIRGQTAIKLYVLFNVMEIFDKLLCSFGQDTFDSLACSVNELCQLQHTDNANGQRLSSLLHVICDSMLSFLYVGLHSIMLIYWVVTLNVAINSHNNALLTLLVSNQFVEVKGSVFKAIRLENLFQISCADSVERFQLCVFLSVTCFQSQGKSIMLFIWLFMIDALLLSLLICFRLLMWFAETLIDWIKHAFVTKFNGISYKIYQQFSLAICMEIVQSKLEKSKKALGVGCLSKKIGFVSLPLGCLTIRMTWKTFITLSWVGRICVLFLLLIWKLLIDICLTSFAVDTLKNNIQDTPGDLADKNHTLAETLQHVRRYEFIQGKGTIH</sequence>
<dbReference type="GO" id="GO:0005789">
    <property type="term" value="C:endoplasmic reticulum membrane"/>
    <property type="evidence" value="ECO:0007669"/>
    <property type="project" value="TreeGrafter"/>
</dbReference>
<evidence type="ECO:0000256" key="6">
    <source>
        <dbReference type="SAM" id="MobiDB-lite"/>
    </source>
</evidence>
<proteinExistence type="inferred from homology"/>
<dbReference type="Proteomes" id="UP000030680">
    <property type="component" value="Unassembled WGS sequence"/>
</dbReference>
<evidence type="ECO:0000256" key="2">
    <source>
        <dbReference type="ARBA" id="ARBA00008803"/>
    </source>
</evidence>
<dbReference type="eggNOG" id="KOG2490">
    <property type="taxonomic scope" value="Eukaryota"/>
</dbReference>
<name>M2WYY5_GALSU</name>
<feature type="transmembrane region" description="Helical" evidence="7">
    <location>
        <begin position="552"/>
        <end position="573"/>
    </location>
</feature>
<dbReference type="Gramene" id="EME29275">
    <property type="protein sequence ID" value="EME29275"/>
    <property type="gene ID" value="Gasu_32840"/>
</dbReference>
<dbReference type="EMBL" id="KB454510">
    <property type="protein sequence ID" value="EME29275.1"/>
    <property type="molecule type" value="Genomic_DNA"/>
</dbReference>
<reference evidence="9" key="1">
    <citation type="journal article" date="2013" name="Science">
        <title>Gene transfer from bacteria and archaea facilitated evolution of an extremophilic eukaryote.</title>
        <authorList>
            <person name="Schonknecht G."/>
            <person name="Chen W.H."/>
            <person name="Ternes C.M."/>
            <person name="Barbier G.G."/>
            <person name="Shrestha R.P."/>
            <person name="Stanke M."/>
            <person name="Brautigam A."/>
            <person name="Baker B.J."/>
            <person name="Banfield J.F."/>
            <person name="Garavito R.M."/>
            <person name="Carr K."/>
            <person name="Wilkerson C."/>
            <person name="Rensing S.A."/>
            <person name="Gagneul D."/>
            <person name="Dickenson N.E."/>
            <person name="Oesterhelt C."/>
            <person name="Lercher M.J."/>
            <person name="Weber A.P."/>
        </authorList>
    </citation>
    <scope>NUCLEOTIDE SEQUENCE [LARGE SCALE GENOMIC DNA]</scope>
    <source>
        <strain evidence="9">074W</strain>
    </source>
</reference>
<keyword evidence="5 7" id="KW-0472">Membrane</keyword>
<feature type="compositionally biased region" description="Polar residues" evidence="6">
    <location>
        <begin position="70"/>
        <end position="79"/>
    </location>
</feature>
<evidence type="ECO:0000256" key="1">
    <source>
        <dbReference type="ARBA" id="ARBA00004141"/>
    </source>
</evidence>
<protein>
    <submittedName>
        <fullName evidence="8">Uncharacterized protein</fullName>
    </submittedName>
</protein>
<evidence type="ECO:0000256" key="4">
    <source>
        <dbReference type="ARBA" id="ARBA00022989"/>
    </source>
</evidence>
<feature type="region of interest" description="Disordered" evidence="6">
    <location>
        <begin position="68"/>
        <end position="105"/>
    </location>
</feature>
<gene>
    <name evidence="8" type="ORF">Gasu_32840</name>
</gene>
<feature type="transmembrane region" description="Helical" evidence="7">
    <location>
        <begin position="272"/>
        <end position="291"/>
    </location>
</feature>
<evidence type="ECO:0000313" key="9">
    <source>
        <dbReference type="Proteomes" id="UP000030680"/>
    </source>
</evidence>
<feature type="transmembrane region" description="Helical" evidence="7">
    <location>
        <begin position="454"/>
        <end position="477"/>
    </location>
</feature>
<dbReference type="RefSeq" id="XP_005705795.1">
    <property type="nucleotide sequence ID" value="XM_005705738.1"/>
</dbReference>
<feature type="compositionally biased region" description="Basic and acidic residues" evidence="6">
    <location>
        <begin position="88"/>
        <end position="105"/>
    </location>
</feature>
<feature type="region of interest" description="Disordered" evidence="6">
    <location>
        <begin position="135"/>
        <end position="156"/>
    </location>
</feature>
<dbReference type="Pfam" id="PF05346">
    <property type="entry name" value="DUF747"/>
    <property type="match status" value="1"/>
</dbReference>
<evidence type="ECO:0000313" key="8">
    <source>
        <dbReference type="EMBL" id="EME29275.1"/>
    </source>
</evidence>
<dbReference type="GeneID" id="17088083"/>
<feature type="transmembrane region" description="Helical" evidence="7">
    <location>
        <begin position="368"/>
        <end position="389"/>
    </location>
</feature>
<dbReference type="OMA" id="INIERYD"/>
<dbReference type="AlphaFoldDB" id="M2WYY5"/>
<organism evidence="8 9">
    <name type="scientific">Galdieria sulphuraria</name>
    <name type="common">Red alga</name>
    <dbReference type="NCBI Taxonomy" id="130081"/>
    <lineage>
        <taxon>Eukaryota</taxon>
        <taxon>Rhodophyta</taxon>
        <taxon>Bangiophyceae</taxon>
        <taxon>Galdieriales</taxon>
        <taxon>Galdieriaceae</taxon>
        <taxon>Galdieria</taxon>
    </lineage>
</organism>
<evidence type="ECO:0000256" key="3">
    <source>
        <dbReference type="ARBA" id="ARBA00022692"/>
    </source>
</evidence>
<dbReference type="PANTHER" id="PTHR13317">
    <property type="entry name" value="TRANSMEMBRANE ANTERIOR POSTERIOR TRANSFORMATION PROTEIN 1 HOMOLOG"/>
    <property type="match status" value="1"/>
</dbReference>
<evidence type="ECO:0000256" key="5">
    <source>
        <dbReference type="ARBA" id="ARBA00023136"/>
    </source>
</evidence>
<feature type="transmembrane region" description="Helical" evidence="7">
    <location>
        <begin position="216"/>
        <end position="238"/>
    </location>
</feature>
<keyword evidence="3 7" id="KW-0812">Transmembrane</keyword>
<accession>M2WYY5</accession>
<evidence type="ECO:0000256" key="7">
    <source>
        <dbReference type="SAM" id="Phobius"/>
    </source>
</evidence>
<keyword evidence="4 7" id="KW-1133">Transmembrane helix</keyword>
<keyword evidence="9" id="KW-1185">Reference proteome</keyword>
<dbReference type="InterPro" id="IPR008010">
    <property type="entry name" value="Tatp1"/>
</dbReference>
<comment type="subcellular location">
    <subcellularLocation>
        <location evidence="1">Membrane</location>
        <topology evidence="1">Multi-pass membrane protein</topology>
    </subcellularLocation>
</comment>
<dbReference type="OrthoDB" id="29023at2759"/>
<comment type="similarity">
    <text evidence="2">Belongs to the TAPT1 family.</text>
</comment>